<accession>A0A377I4U0</accession>
<evidence type="ECO:0000313" key="5">
    <source>
        <dbReference type="Proteomes" id="UP000254465"/>
    </source>
</evidence>
<evidence type="ECO:0000313" key="4">
    <source>
        <dbReference type="EMBL" id="STO70181.1"/>
    </source>
</evidence>
<organism evidence="4 5">
    <name type="scientific">Avibacterium paragallinarum</name>
    <name type="common">Haemophilus gallinarum</name>
    <dbReference type="NCBI Taxonomy" id="728"/>
    <lineage>
        <taxon>Bacteria</taxon>
        <taxon>Pseudomonadati</taxon>
        <taxon>Pseudomonadota</taxon>
        <taxon>Gammaproteobacteria</taxon>
        <taxon>Pasteurellales</taxon>
        <taxon>Pasteurellaceae</taxon>
        <taxon>Avibacterium</taxon>
    </lineage>
</organism>
<name>A0A377I4U0_AVIPA</name>
<dbReference type="AlphaFoldDB" id="A0A377I4U0"/>
<dbReference type="Proteomes" id="UP000254465">
    <property type="component" value="Unassembled WGS sequence"/>
</dbReference>
<dbReference type="PANTHER" id="PTHR37813:SF1">
    <property type="entry name" value="FELS-2 PROPHAGE PROTEIN"/>
    <property type="match status" value="1"/>
</dbReference>
<sequence length="697" mass="74974">MAIKGLDYVIHLTDKMTGPLKGVSKGVDNFVSKTKSAMSNIAMGGAGLFAVGKSMQAALMPAIEMDRALGEVASLGVADSAIEKLRNTATEFAVEYGKDSVEVVKSAYGIKQAFGELSDLELSGLTKTTNVMAAAIKTDANSAKDYLSRLYSIYKNEADSVGKVQWAEKVASQTAIATTLFKSSVTDIEAGFKTVSGTAQKMGVSLGEQMAVIGQLGDKVDTTKAGKQFESFLLGLDSAEKKLGMSFHDNNGKLLSTDKILRKLKAKFGDVTKHRDILKKAFGGDGAYKFIANMIDESDRLGSNIDKLANVKGMDAVSAQAHKMTDVWEQLEALTKGIAISLGSSLQPVLYPILSKIVGIGKGFLEWLNTYRNIARWIGYLFSALIGFAAVGPVIMTLKGIFGLWWGSMKGAWAIITKLAQATKLNIVLNKLWAATMWVINTVMKVISIGARLMWAAVTGPIGLVIAAIALIGYAIYANWDKIKAACLAGWEWLTAQWNAFTQWLSELWGSFSGVLAELWDGISAVFTDLWAGIQNGWDQVVAFFSNISPLESFKKLGKGLIDIFTNAYNSLKNSLIEMVNWLIEKLNKLPGVNIDLIPTVSTESTNSPLTGAEKMASLSHSLNAANLAANAGNTAVLPSLPDAVKPKTEFKQGFLANKNISNQTSHTVNYGGVNVYANDPKAFEKQMQDRTALGAA</sequence>
<evidence type="ECO:0000256" key="2">
    <source>
        <dbReference type="SAM" id="Phobius"/>
    </source>
</evidence>
<feature type="transmembrane region" description="Helical" evidence="2">
    <location>
        <begin position="377"/>
        <end position="406"/>
    </location>
</feature>
<dbReference type="PANTHER" id="PTHR37813">
    <property type="entry name" value="FELS-2 PROPHAGE PROTEIN"/>
    <property type="match status" value="1"/>
</dbReference>
<dbReference type="Pfam" id="PF10145">
    <property type="entry name" value="PhageMin_Tail"/>
    <property type="match status" value="1"/>
</dbReference>
<keyword evidence="2" id="KW-0812">Transmembrane</keyword>
<proteinExistence type="predicted"/>
<keyword evidence="2" id="KW-0472">Membrane</keyword>
<feature type="transmembrane region" description="Helical" evidence="2">
    <location>
        <begin position="453"/>
        <end position="477"/>
    </location>
</feature>
<feature type="domain" description="Phage tail tape measure protein" evidence="3">
    <location>
        <begin position="87"/>
        <end position="283"/>
    </location>
</feature>
<evidence type="ECO:0000259" key="3">
    <source>
        <dbReference type="Pfam" id="PF10145"/>
    </source>
</evidence>
<dbReference type="InterPro" id="IPR010090">
    <property type="entry name" value="Phage_tape_meas"/>
</dbReference>
<reference evidence="4 5" key="1">
    <citation type="submission" date="2018-06" db="EMBL/GenBank/DDBJ databases">
        <authorList>
            <consortium name="Pathogen Informatics"/>
            <person name="Doyle S."/>
        </authorList>
    </citation>
    <scope>NUCLEOTIDE SEQUENCE [LARGE SCALE GENOMIC DNA]</scope>
    <source>
        <strain evidence="4 5">NCTC11296</strain>
    </source>
</reference>
<protein>
    <submittedName>
        <fullName evidence="4">Phage protein</fullName>
    </submittedName>
</protein>
<keyword evidence="1" id="KW-1188">Viral release from host cell</keyword>
<keyword evidence="2" id="KW-1133">Transmembrane helix</keyword>
<dbReference type="EMBL" id="UGHK01000001">
    <property type="protein sequence ID" value="STO70181.1"/>
    <property type="molecule type" value="Genomic_DNA"/>
</dbReference>
<feature type="transmembrane region" description="Helical" evidence="2">
    <location>
        <begin position="427"/>
        <end position="447"/>
    </location>
</feature>
<evidence type="ECO:0000256" key="1">
    <source>
        <dbReference type="ARBA" id="ARBA00022612"/>
    </source>
</evidence>
<dbReference type="NCBIfam" id="TIGR01760">
    <property type="entry name" value="tape_meas_TP901"/>
    <property type="match status" value="1"/>
</dbReference>
<dbReference type="RefSeq" id="WP_017807156.1">
    <property type="nucleotide sequence ID" value="NZ_PQVK01000133.1"/>
</dbReference>
<gene>
    <name evidence="4" type="ORF">NCTC11296_00060</name>
</gene>